<comment type="caution">
    <text evidence="1">The sequence shown here is derived from an EMBL/GenBank/DDBJ whole genome shotgun (WGS) entry which is preliminary data.</text>
</comment>
<name>A0A842F712_9LIST</name>
<dbReference type="EMBL" id="JAARZA010000002">
    <property type="protein sequence ID" value="MBC2239771.1"/>
    <property type="molecule type" value="Genomic_DNA"/>
</dbReference>
<protein>
    <recommendedName>
        <fullName evidence="3">Cell shape determination protein CcmA</fullName>
    </recommendedName>
</protein>
<sequence length="93" mass="9893">MDTVLNHDETIKGMVRGNLIISAGAEVIVRGMVAGNIIVKEGGKLKLYGMCTGNINAENAEVKVFGTLIGSIFSKDSKVFIDPKAAVKNEKVN</sequence>
<evidence type="ECO:0008006" key="3">
    <source>
        <dbReference type="Google" id="ProtNLM"/>
    </source>
</evidence>
<gene>
    <name evidence="1" type="ORF">HCB35_04735</name>
</gene>
<dbReference type="RefSeq" id="WP_185540178.1">
    <property type="nucleotide sequence ID" value="NZ_JAARZA010000002.1"/>
</dbReference>
<evidence type="ECO:0000313" key="1">
    <source>
        <dbReference type="EMBL" id="MBC2239771.1"/>
    </source>
</evidence>
<accession>A0A842F712</accession>
<proteinExistence type="predicted"/>
<reference evidence="1 2" key="1">
    <citation type="submission" date="2020-03" db="EMBL/GenBank/DDBJ databases">
        <title>Soil Listeria distribution.</title>
        <authorList>
            <person name="Liao J."/>
            <person name="Wiedmann M."/>
        </authorList>
    </citation>
    <scope>NUCLEOTIDE SEQUENCE [LARGE SCALE GENOMIC DNA]</scope>
    <source>
        <strain evidence="1 2">FSL L7-0149</strain>
    </source>
</reference>
<dbReference type="Proteomes" id="UP000553016">
    <property type="component" value="Unassembled WGS sequence"/>
</dbReference>
<evidence type="ECO:0000313" key="2">
    <source>
        <dbReference type="Proteomes" id="UP000553016"/>
    </source>
</evidence>
<dbReference type="AlphaFoldDB" id="A0A842F712"/>
<organism evidence="1 2">
    <name type="scientific">Listeria booriae</name>
    <dbReference type="NCBI Taxonomy" id="1552123"/>
    <lineage>
        <taxon>Bacteria</taxon>
        <taxon>Bacillati</taxon>
        <taxon>Bacillota</taxon>
        <taxon>Bacilli</taxon>
        <taxon>Bacillales</taxon>
        <taxon>Listeriaceae</taxon>
        <taxon>Listeria</taxon>
    </lineage>
</organism>